<dbReference type="Proteomes" id="UP000199317">
    <property type="component" value="Unassembled WGS sequence"/>
</dbReference>
<evidence type="ECO:0000313" key="1">
    <source>
        <dbReference type="EMBL" id="SDP94459.1"/>
    </source>
</evidence>
<reference evidence="2" key="1">
    <citation type="submission" date="2016-10" db="EMBL/GenBank/DDBJ databases">
        <authorList>
            <person name="Varghese N."/>
            <person name="Submissions S."/>
        </authorList>
    </citation>
    <scope>NUCLEOTIDE SEQUENCE [LARGE SCALE GENOMIC DNA]</scope>
    <source>
        <strain evidence="2">DSM 17101</strain>
    </source>
</reference>
<accession>A0A1H0WV15</accession>
<evidence type="ECO:0000313" key="2">
    <source>
        <dbReference type="Proteomes" id="UP000199317"/>
    </source>
</evidence>
<keyword evidence="2" id="KW-1185">Reference proteome</keyword>
<dbReference type="AlphaFoldDB" id="A0A1H0WV15"/>
<protein>
    <submittedName>
        <fullName evidence="1">Uncharacterized protein</fullName>
    </submittedName>
</protein>
<dbReference type="EMBL" id="FNJL01000063">
    <property type="protein sequence ID" value="SDP94459.1"/>
    <property type="molecule type" value="Genomic_DNA"/>
</dbReference>
<name>A0A1H0WV15_9BURK</name>
<organism evidence="1 2">
    <name type="scientific">Paracidovorax cattleyae</name>
    <dbReference type="NCBI Taxonomy" id="80868"/>
    <lineage>
        <taxon>Bacteria</taxon>
        <taxon>Pseudomonadati</taxon>
        <taxon>Pseudomonadota</taxon>
        <taxon>Betaproteobacteria</taxon>
        <taxon>Burkholderiales</taxon>
        <taxon>Comamonadaceae</taxon>
        <taxon>Paracidovorax</taxon>
    </lineage>
</organism>
<dbReference type="OrthoDB" id="1433180at2"/>
<gene>
    <name evidence="1" type="ORF">SAMN04489708_1638</name>
</gene>
<sequence>MHMARSPDGAYRAALRFEGEIRFGPEYFRLSIDGREVPHRIFGRPLCWSPDSRVVVAQEWLTTDHGEGPVTCAALIDVQAWTIARLEVAVKGLAEDFRFDAQALRYRLRFPAMGEVFDVAVETDAVHAWTGIDVQPRSRSAAFAPSLRPL</sequence>
<proteinExistence type="predicted"/>